<evidence type="ECO:0000313" key="1">
    <source>
        <dbReference type="EMBL" id="MFB9579343.1"/>
    </source>
</evidence>
<protein>
    <submittedName>
        <fullName evidence="1">DUF3987 domain-containing protein</fullName>
    </submittedName>
</protein>
<reference evidence="1 2" key="1">
    <citation type="submission" date="2024-09" db="EMBL/GenBank/DDBJ databases">
        <authorList>
            <person name="Sun Q."/>
            <person name="Mori K."/>
        </authorList>
    </citation>
    <scope>NUCLEOTIDE SEQUENCE [LARGE SCALE GENOMIC DNA]</scope>
    <source>
        <strain evidence="1 2">JCM 3331</strain>
    </source>
</reference>
<evidence type="ECO:0000313" key="2">
    <source>
        <dbReference type="Proteomes" id="UP001589710"/>
    </source>
</evidence>
<dbReference type="EMBL" id="JBHMCG010000222">
    <property type="protein sequence ID" value="MFB9579343.1"/>
    <property type="molecule type" value="Genomic_DNA"/>
</dbReference>
<sequence length="73" mass="7352">MPCDAARRRPSPATRSAAQTPVHLVGCLALGIIATAAGGRATVCVRGHWCEPVSPCTAVAPPPGKRTSAAFAS</sequence>
<keyword evidence="2" id="KW-1185">Reference proteome</keyword>
<dbReference type="InterPro" id="IPR025048">
    <property type="entry name" value="DUF3987"/>
</dbReference>
<dbReference type="Proteomes" id="UP001589710">
    <property type="component" value="Unassembled WGS sequence"/>
</dbReference>
<name>A0ABV5RN81_9ACTN</name>
<dbReference type="Pfam" id="PF13148">
    <property type="entry name" value="DUF3987"/>
    <property type="match status" value="1"/>
</dbReference>
<comment type="caution">
    <text evidence="1">The sequence shown here is derived from an EMBL/GenBank/DDBJ whole genome shotgun (WGS) entry which is preliminary data.</text>
</comment>
<proteinExistence type="predicted"/>
<dbReference type="RefSeq" id="WP_386145372.1">
    <property type="nucleotide sequence ID" value="NZ_JBHMCG010000222.1"/>
</dbReference>
<gene>
    <name evidence="1" type="ORF">ACFFTL_45640</name>
</gene>
<accession>A0ABV5RN81</accession>
<organism evidence="1 2">
    <name type="scientific">Streptomyces yanii</name>
    <dbReference type="NCBI Taxonomy" id="78510"/>
    <lineage>
        <taxon>Bacteria</taxon>
        <taxon>Bacillati</taxon>
        <taxon>Actinomycetota</taxon>
        <taxon>Actinomycetes</taxon>
        <taxon>Kitasatosporales</taxon>
        <taxon>Streptomycetaceae</taxon>
        <taxon>Streptomyces</taxon>
    </lineage>
</organism>